<sequence length="147" mass="16972">MAGSNLTNVSCADFARFQEALKEMRMIDDKVIYNLNKVVPTTSFKGQVDASQKCEGFYNELSSAYSGRENVIKRCISEVSTSINQLKKEKDQNPDDFKIMKDLRKRQGELRLMQSELNIEEVVKDRTLKVFHEKCRSHYTPPKKDSL</sequence>
<organism evidence="4 5">
    <name type="scientific">Strongylocentrotus purpuratus</name>
    <name type="common">Purple sea urchin</name>
    <dbReference type="NCBI Taxonomy" id="7668"/>
    <lineage>
        <taxon>Eukaryota</taxon>
        <taxon>Metazoa</taxon>
        <taxon>Echinodermata</taxon>
        <taxon>Eleutherozoa</taxon>
        <taxon>Echinozoa</taxon>
        <taxon>Echinoidea</taxon>
        <taxon>Euechinoidea</taxon>
        <taxon>Echinacea</taxon>
        <taxon>Camarodonta</taxon>
        <taxon>Echinidea</taxon>
        <taxon>Strongylocentrotidae</taxon>
        <taxon>Strongylocentrotus</taxon>
    </lineage>
</organism>
<dbReference type="Proteomes" id="UP000007110">
    <property type="component" value="Unassembled WGS sequence"/>
</dbReference>
<reference evidence="4" key="2">
    <citation type="submission" date="2021-01" db="UniProtKB">
        <authorList>
            <consortium name="EnsemblMetazoa"/>
        </authorList>
    </citation>
    <scope>IDENTIFICATION</scope>
</reference>
<dbReference type="InParanoid" id="A0A7M7RDH7"/>
<dbReference type="AlphaFoldDB" id="A0A7M7RDH7"/>
<dbReference type="OrthoDB" id="5593818at2759"/>
<evidence type="ECO:0000256" key="2">
    <source>
        <dbReference type="ARBA" id="ARBA00024228"/>
    </source>
</evidence>
<keyword evidence="5" id="KW-1185">Reference proteome</keyword>
<dbReference type="KEGG" id="spu:576818"/>
<comment type="similarity">
    <text evidence="1">Belongs to the MIX23 family.</text>
</comment>
<proteinExistence type="inferred from homology"/>
<dbReference type="InterPro" id="IPR019171">
    <property type="entry name" value="MIX23"/>
</dbReference>
<evidence type="ECO:0000313" key="4">
    <source>
        <dbReference type="EnsemblMetazoa" id="XP_782179"/>
    </source>
</evidence>
<dbReference type="CTD" id="40159"/>
<name>A0A7M7RDH7_STRPU</name>
<dbReference type="GeneID" id="576818"/>
<evidence type="ECO:0000256" key="1">
    <source>
        <dbReference type="ARBA" id="ARBA00024204"/>
    </source>
</evidence>
<dbReference type="EnsemblMetazoa" id="XM_777086">
    <property type="protein sequence ID" value="XP_782179"/>
    <property type="gene ID" value="LOC576818"/>
</dbReference>
<evidence type="ECO:0000313" key="5">
    <source>
        <dbReference type="Proteomes" id="UP000007110"/>
    </source>
</evidence>
<evidence type="ECO:0000256" key="3">
    <source>
        <dbReference type="ARBA" id="ARBA00030733"/>
    </source>
</evidence>
<dbReference type="RefSeq" id="XP_782179.2">
    <property type="nucleotide sequence ID" value="XM_777086.4"/>
</dbReference>
<dbReference type="FunCoup" id="A0A7M7RDH7">
    <property type="interactions" value="1309"/>
</dbReference>
<dbReference type="GO" id="GO:0005758">
    <property type="term" value="C:mitochondrial intermembrane space"/>
    <property type="evidence" value="ECO:0007669"/>
    <property type="project" value="InterPro"/>
</dbReference>
<dbReference type="PANTHER" id="PTHR31905:SF2">
    <property type="entry name" value="PROTEIN MIX23"/>
    <property type="match status" value="1"/>
</dbReference>
<dbReference type="GO" id="GO:0005739">
    <property type="term" value="C:mitochondrion"/>
    <property type="evidence" value="ECO:0000318"/>
    <property type="project" value="GO_Central"/>
</dbReference>
<dbReference type="OMA" id="CITHAAD"/>
<dbReference type="PANTHER" id="PTHR31905">
    <property type="entry name" value="COILED-COIL DOMAIN-CONTAINING PROTEIN 58"/>
    <property type="match status" value="1"/>
</dbReference>
<accession>A0A7M7RDH7</accession>
<reference evidence="5" key="1">
    <citation type="submission" date="2015-02" db="EMBL/GenBank/DDBJ databases">
        <title>Genome sequencing for Strongylocentrotus purpuratus.</title>
        <authorList>
            <person name="Murali S."/>
            <person name="Liu Y."/>
            <person name="Vee V."/>
            <person name="English A."/>
            <person name="Wang M."/>
            <person name="Skinner E."/>
            <person name="Han Y."/>
            <person name="Muzny D.M."/>
            <person name="Worley K.C."/>
            <person name="Gibbs R.A."/>
        </authorList>
    </citation>
    <scope>NUCLEOTIDE SEQUENCE</scope>
</reference>
<protein>
    <recommendedName>
        <fullName evidence="2">Protein MIX23</fullName>
    </recommendedName>
    <alternativeName>
        <fullName evidence="3">Coiled-coil domain-containing protein 58</fullName>
    </alternativeName>
</protein>
<dbReference type="Pfam" id="PF09774">
    <property type="entry name" value="MIX23"/>
    <property type="match status" value="1"/>
</dbReference>